<feature type="chain" id="PRO_5015150804" evidence="1">
    <location>
        <begin position="18"/>
        <end position="34"/>
    </location>
</feature>
<proteinExistence type="predicted"/>
<reference evidence="2" key="1">
    <citation type="submission" date="2018-02" db="EMBL/GenBank/DDBJ databases">
        <title>Rhizophora mucronata_Transcriptome.</title>
        <authorList>
            <person name="Meera S.P."/>
            <person name="Sreeshan A."/>
            <person name="Augustine A."/>
        </authorList>
    </citation>
    <scope>NUCLEOTIDE SEQUENCE</scope>
    <source>
        <tissue evidence="2">Leaf</tissue>
    </source>
</reference>
<sequence length="34" mass="3811">MLIVVLTCCTRQFLLHAACYCMFESANDLAVVCQ</sequence>
<name>A0A2P2NVU5_RHIMU</name>
<keyword evidence="1" id="KW-0732">Signal</keyword>
<dbReference type="EMBL" id="GGEC01066138">
    <property type="protein sequence ID" value="MBX46622.1"/>
    <property type="molecule type" value="Transcribed_RNA"/>
</dbReference>
<accession>A0A2P2NVU5</accession>
<evidence type="ECO:0000313" key="2">
    <source>
        <dbReference type="EMBL" id="MBX46622.1"/>
    </source>
</evidence>
<feature type="signal peptide" evidence="1">
    <location>
        <begin position="1"/>
        <end position="17"/>
    </location>
</feature>
<organism evidence="2">
    <name type="scientific">Rhizophora mucronata</name>
    <name type="common">Asiatic mangrove</name>
    <dbReference type="NCBI Taxonomy" id="61149"/>
    <lineage>
        <taxon>Eukaryota</taxon>
        <taxon>Viridiplantae</taxon>
        <taxon>Streptophyta</taxon>
        <taxon>Embryophyta</taxon>
        <taxon>Tracheophyta</taxon>
        <taxon>Spermatophyta</taxon>
        <taxon>Magnoliopsida</taxon>
        <taxon>eudicotyledons</taxon>
        <taxon>Gunneridae</taxon>
        <taxon>Pentapetalae</taxon>
        <taxon>rosids</taxon>
        <taxon>fabids</taxon>
        <taxon>Malpighiales</taxon>
        <taxon>Rhizophoraceae</taxon>
        <taxon>Rhizophora</taxon>
    </lineage>
</organism>
<evidence type="ECO:0000256" key="1">
    <source>
        <dbReference type="SAM" id="SignalP"/>
    </source>
</evidence>
<dbReference type="AlphaFoldDB" id="A0A2P2NVU5"/>
<protein>
    <submittedName>
        <fullName evidence="2">Uncharacterized protein</fullName>
    </submittedName>
</protein>